<reference evidence="2" key="2">
    <citation type="journal article" date="2021" name="PeerJ">
        <title>Extensive microbial diversity within the chicken gut microbiome revealed by metagenomics and culture.</title>
        <authorList>
            <person name="Gilroy R."/>
            <person name="Ravi A."/>
            <person name="Getino M."/>
            <person name="Pursley I."/>
            <person name="Horton D.L."/>
            <person name="Alikhan N.F."/>
            <person name="Baker D."/>
            <person name="Gharbi K."/>
            <person name="Hall N."/>
            <person name="Watson M."/>
            <person name="Adriaenssens E.M."/>
            <person name="Foster-Nyarko E."/>
            <person name="Jarju S."/>
            <person name="Secka A."/>
            <person name="Antonio M."/>
            <person name="Oren A."/>
            <person name="Chaudhuri R.R."/>
            <person name="La Ragione R."/>
            <person name="Hildebrand F."/>
            <person name="Pallen M.J."/>
        </authorList>
    </citation>
    <scope>NUCLEOTIDE SEQUENCE</scope>
    <source>
        <strain evidence="2">35461</strain>
    </source>
</reference>
<protein>
    <submittedName>
        <fullName evidence="2">Glycosyltransferase family 2 protein</fullName>
    </submittedName>
</protein>
<dbReference type="EMBL" id="DVOR01000036">
    <property type="protein sequence ID" value="HIV08688.1"/>
    <property type="molecule type" value="Genomic_DNA"/>
</dbReference>
<dbReference type="InterPro" id="IPR001173">
    <property type="entry name" value="Glyco_trans_2-like"/>
</dbReference>
<evidence type="ECO:0000313" key="2">
    <source>
        <dbReference type="EMBL" id="HIV08688.1"/>
    </source>
</evidence>
<name>A0A9D1NM59_9BACT</name>
<sequence length="345" mass="40130">MPPPTISLIVPVYKEEFLLREALASVQAQTFQDYEVICVDDGSPDNCGTTIDEFVRSDSRFHAVHHRNAGVRGARNRGLERVRGEYFLFLDPDDAFCPDWFAAFAKIIERDHPDQIRFATQRVMPETDWRKVQPPTFPKNPVYTAKGAWACCKALWPTLATSEYPIWYVAWRRDCFQAMRFRMNTKFGEDTLFNWWASMLTNSVVKFEYPGHYYRYRWNSGVFQSVSAVGRARSYLYAVREVLRLTWHLRGDKRLPFPILSYTPVIWNYATPSKLKRLLGIHALLGGQIPPCPARLVRYIRNVEQGKRDFILPAVLTRVAALFLLYAIEGVRMWFCLAVERVRGK</sequence>
<evidence type="ECO:0000313" key="3">
    <source>
        <dbReference type="Proteomes" id="UP000886845"/>
    </source>
</evidence>
<dbReference type="Gene3D" id="3.90.550.10">
    <property type="entry name" value="Spore Coat Polysaccharide Biosynthesis Protein SpsA, Chain A"/>
    <property type="match status" value="1"/>
</dbReference>
<dbReference type="CDD" id="cd00761">
    <property type="entry name" value="Glyco_tranf_GTA_type"/>
    <property type="match status" value="1"/>
</dbReference>
<dbReference type="SUPFAM" id="SSF53448">
    <property type="entry name" value="Nucleotide-diphospho-sugar transferases"/>
    <property type="match status" value="1"/>
</dbReference>
<dbReference type="PANTHER" id="PTHR22916">
    <property type="entry name" value="GLYCOSYLTRANSFERASE"/>
    <property type="match status" value="1"/>
</dbReference>
<accession>A0A9D1NM59</accession>
<reference evidence="2" key="1">
    <citation type="submission" date="2020-10" db="EMBL/GenBank/DDBJ databases">
        <authorList>
            <person name="Gilroy R."/>
        </authorList>
    </citation>
    <scope>NUCLEOTIDE SEQUENCE</scope>
    <source>
        <strain evidence="2">35461</strain>
    </source>
</reference>
<comment type="caution">
    <text evidence="2">The sequence shown here is derived from an EMBL/GenBank/DDBJ whole genome shotgun (WGS) entry which is preliminary data.</text>
</comment>
<dbReference type="Pfam" id="PF00535">
    <property type="entry name" value="Glycos_transf_2"/>
    <property type="match status" value="1"/>
</dbReference>
<dbReference type="AlphaFoldDB" id="A0A9D1NM59"/>
<dbReference type="Proteomes" id="UP000886845">
    <property type="component" value="Unassembled WGS sequence"/>
</dbReference>
<proteinExistence type="predicted"/>
<dbReference type="GO" id="GO:0016758">
    <property type="term" value="F:hexosyltransferase activity"/>
    <property type="evidence" value="ECO:0007669"/>
    <property type="project" value="UniProtKB-ARBA"/>
</dbReference>
<dbReference type="InterPro" id="IPR029044">
    <property type="entry name" value="Nucleotide-diphossugar_trans"/>
</dbReference>
<evidence type="ECO:0000259" key="1">
    <source>
        <dbReference type="Pfam" id="PF00535"/>
    </source>
</evidence>
<feature type="domain" description="Glycosyltransferase 2-like" evidence="1">
    <location>
        <begin position="7"/>
        <end position="132"/>
    </location>
</feature>
<organism evidence="2 3">
    <name type="scientific">Candidatus Spyradenecus faecavium</name>
    <dbReference type="NCBI Taxonomy" id="2840947"/>
    <lineage>
        <taxon>Bacteria</taxon>
        <taxon>Pseudomonadati</taxon>
        <taxon>Lentisphaerota</taxon>
        <taxon>Lentisphaeria</taxon>
        <taxon>Lentisphaerales</taxon>
        <taxon>Lentisphaeraceae</taxon>
        <taxon>Lentisphaeraceae incertae sedis</taxon>
        <taxon>Candidatus Spyradenecus</taxon>
    </lineage>
</organism>
<gene>
    <name evidence="2" type="ORF">IAC79_01055</name>
</gene>